<evidence type="ECO:0000256" key="4">
    <source>
        <dbReference type="ARBA" id="ARBA00022989"/>
    </source>
</evidence>
<evidence type="ECO:0000256" key="1">
    <source>
        <dbReference type="ARBA" id="ARBA00004141"/>
    </source>
</evidence>
<feature type="transmembrane region" description="Helical" evidence="6">
    <location>
        <begin position="370"/>
        <end position="387"/>
    </location>
</feature>
<feature type="transmembrane region" description="Helical" evidence="6">
    <location>
        <begin position="407"/>
        <end position="426"/>
    </location>
</feature>
<feature type="transmembrane region" description="Helical" evidence="6">
    <location>
        <begin position="78"/>
        <end position="99"/>
    </location>
</feature>
<dbReference type="SUPFAM" id="SSF103473">
    <property type="entry name" value="MFS general substrate transporter"/>
    <property type="match status" value="1"/>
</dbReference>
<feature type="transmembrane region" description="Helical" evidence="6">
    <location>
        <begin position="446"/>
        <end position="464"/>
    </location>
</feature>
<dbReference type="Pfam" id="PF00854">
    <property type="entry name" value="PTR2"/>
    <property type="match status" value="1"/>
</dbReference>
<gene>
    <name evidence="7" type="ORF">L1049_007678</name>
</gene>
<feature type="transmembrane region" description="Helical" evidence="6">
    <location>
        <begin position="494"/>
        <end position="514"/>
    </location>
</feature>
<dbReference type="Proteomes" id="UP001415857">
    <property type="component" value="Unassembled WGS sequence"/>
</dbReference>
<dbReference type="GO" id="GO:0022857">
    <property type="term" value="F:transmembrane transporter activity"/>
    <property type="evidence" value="ECO:0007669"/>
    <property type="project" value="InterPro"/>
</dbReference>
<feature type="transmembrane region" description="Helical" evidence="6">
    <location>
        <begin position="526"/>
        <end position="550"/>
    </location>
</feature>
<dbReference type="GO" id="GO:0016020">
    <property type="term" value="C:membrane"/>
    <property type="evidence" value="ECO:0007669"/>
    <property type="project" value="UniProtKB-SubCell"/>
</dbReference>
<feature type="transmembrane region" description="Helical" evidence="6">
    <location>
        <begin position="43"/>
        <end position="66"/>
    </location>
</feature>
<keyword evidence="5 6" id="KW-0472">Membrane</keyword>
<reference evidence="7 8" key="1">
    <citation type="journal article" date="2024" name="Plant J.">
        <title>Genome sequences and population genomics reveal climatic adaptation and genomic divergence between two closely related sweetgum species.</title>
        <authorList>
            <person name="Xu W.Q."/>
            <person name="Ren C.Q."/>
            <person name="Zhang X.Y."/>
            <person name="Comes H.P."/>
            <person name="Liu X.H."/>
            <person name="Li Y.G."/>
            <person name="Kettle C.J."/>
            <person name="Jalonen R."/>
            <person name="Gaisberger H."/>
            <person name="Ma Y.Z."/>
            <person name="Qiu Y.X."/>
        </authorList>
    </citation>
    <scope>NUCLEOTIDE SEQUENCE [LARGE SCALE GENOMIC DNA]</scope>
    <source>
        <strain evidence="7">Hangzhou</strain>
    </source>
</reference>
<dbReference type="PANTHER" id="PTHR11654">
    <property type="entry name" value="OLIGOPEPTIDE TRANSPORTER-RELATED"/>
    <property type="match status" value="1"/>
</dbReference>
<evidence type="ECO:0000256" key="5">
    <source>
        <dbReference type="ARBA" id="ARBA00023136"/>
    </source>
</evidence>
<organism evidence="7 8">
    <name type="scientific">Liquidambar formosana</name>
    <name type="common">Formosan gum</name>
    <dbReference type="NCBI Taxonomy" id="63359"/>
    <lineage>
        <taxon>Eukaryota</taxon>
        <taxon>Viridiplantae</taxon>
        <taxon>Streptophyta</taxon>
        <taxon>Embryophyta</taxon>
        <taxon>Tracheophyta</taxon>
        <taxon>Spermatophyta</taxon>
        <taxon>Magnoliopsida</taxon>
        <taxon>eudicotyledons</taxon>
        <taxon>Gunneridae</taxon>
        <taxon>Pentapetalae</taxon>
        <taxon>Saxifragales</taxon>
        <taxon>Altingiaceae</taxon>
        <taxon>Liquidambar</taxon>
    </lineage>
</organism>
<feature type="transmembrane region" description="Helical" evidence="6">
    <location>
        <begin position="218"/>
        <end position="238"/>
    </location>
</feature>
<keyword evidence="3 6" id="KW-0812">Transmembrane</keyword>
<feature type="transmembrane region" description="Helical" evidence="6">
    <location>
        <begin position="134"/>
        <end position="152"/>
    </location>
</feature>
<sequence>MERGSISRCASKFCRAGVEGFRLYSRFSKLVEWCGYRIYFSKAVIIVSGLVYSYRFVELVVLFTLISHLTDYWKKEHFAEAVAIVNVQEGVSATMLIVFAHISDAYTGRLIVLKFSIAASIFGLVLLWQSAWFLTIHYEVKLFFVAVVLIALGQAGKDALLKDFLADQLCEKEQNPLIDEKRVVARTNFWWGCVGFLVFIASVAFSNTNTSFIYTFKVSAMVMGVAYLLFWSGITLYYRKNPTGSPLTSVLGVLKAAIWKRHLNYPDSATQFLENDSDERQLSPHNPFFKWLDKAAIVESSTLSPEEQEKKGTLYPVTRVKEVKSVTLMFPLWTTFLVYTLVDAAGSTFFVEQSNNLNAQIGKHFKVPMMIFFVLKSYTGSQISVWVKRLIKKRYSTKAERRHATLVRIGFGLLCCLLCCIAAYVVEDRRLNLIKKKGLQSDPDTSIGMSIIWLVPQFILLGLMRGLAQKGLDAFFDNQVAKSMASYGPHINEFMLGIGKFLTVFGVYVVRSWFGNTMNTSHLDRYYGILAFLSLGNLFFYLLVVTTFYAHNDAPEEDVDLQEVLVTNDTVPVSQLHPINSKSYAQPMTSTPRMRSLSRVSSEVVRKEVNTRSRTLVENCSETEFKVVS</sequence>
<keyword evidence="4 6" id="KW-1133">Transmembrane helix</keyword>
<evidence type="ECO:0000313" key="8">
    <source>
        <dbReference type="Proteomes" id="UP001415857"/>
    </source>
</evidence>
<accession>A0AAP0X7P8</accession>
<dbReference type="InterPro" id="IPR000109">
    <property type="entry name" value="POT_fam"/>
</dbReference>
<comment type="caution">
    <text evidence="7">The sequence shown here is derived from an EMBL/GenBank/DDBJ whole genome shotgun (WGS) entry which is preliminary data.</text>
</comment>
<protein>
    <submittedName>
        <fullName evidence="7">Uncharacterized protein</fullName>
    </submittedName>
</protein>
<keyword evidence="8" id="KW-1185">Reference proteome</keyword>
<comment type="similarity">
    <text evidence="2">Belongs to the major facilitator superfamily. Proton-dependent oligopeptide transporter (POT/PTR) (TC 2.A.17) family.</text>
</comment>
<feature type="transmembrane region" description="Helical" evidence="6">
    <location>
        <begin position="328"/>
        <end position="350"/>
    </location>
</feature>
<dbReference type="EMBL" id="JBBPBK010000002">
    <property type="protein sequence ID" value="KAK9289523.1"/>
    <property type="molecule type" value="Genomic_DNA"/>
</dbReference>
<dbReference type="Gene3D" id="1.20.1250.20">
    <property type="entry name" value="MFS general substrate transporter like domains"/>
    <property type="match status" value="1"/>
</dbReference>
<comment type="subcellular location">
    <subcellularLocation>
        <location evidence="1">Membrane</location>
        <topology evidence="1">Multi-pass membrane protein</topology>
    </subcellularLocation>
</comment>
<dbReference type="AlphaFoldDB" id="A0AAP0X7P8"/>
<dbReference type="InterPro" id="IPR036259">
    <property type="entry name" value="MFS_trans_sf"/>
</dbReference>
<evidence type="ECO:0000256" key="3">
    <source>
        <dbReference type="ARBA" id="ARBA00022692"/>
    </source>
</evidence>
<feature type="transmembrane region" description="Helical" evidence="6">
    <location>
        <begin position="189"/>
        <end position="206"/>
    </location>
</feature>
<feature type="transmembrane region" description="Helical" evidence="6">
    <location>
        <begin position="111"/>
        <end position="128"/>
    </location>
</feature>
<evidence type="ECO:0000256" key="6">
    <source>
        <dbReference type="SAM" id="Phobius"/>
    </source>
</evidence>
<name>A0AAP0X7P8_LIQFO</name>
<evidence type="ECO:0000256" key="2">
    <source>
        <dbReference type="ARBA" id="ARBA00005982"/>
    </source>
</evidence>
<proteinExistence type="inferred from homology"/>
<evidence type="ECO:0000313" key="7">
    <source>
        <dbReference type="EMBL" id="KAK9289523.1"/>
    </source>
</evidence>